<name>A0ABT5BV47_9BACT</name>
<reference evidence="3 4" key="1">
    <citation type="submission" date="2023-01" db="EMBL/GenBank/DDBJ databases">
        <title>Minimal conservation of predation-associated metabolite biosynthetic gene clusters underscores biosynthetic potential of Myxococcota including descriptions for ten novel species: Archangium lansinium sp. nov., Myxococcus landrumus sp. nov., Nannocystis bai.</title>
        <authorList>
            <person name="Ahearne A."/>
            <person name="Stevens C."/>
            <person name="Dowd S."/>
        </authorList>
    </citation>
    <scope>NUCLEOTIDE SEQUENCE [LARGE SCALE GENOMIC DNA]</scope>
    <source>
        <strain evidence="3 4">WIWO2</strain>
    </source>
</reference>
<keyword evidence="4" id="KW-1185">Reference proteome</keyword>
<keyword evidence="1" id="KW-0547">Nucleotide-binding</keyword>
<dbReference type="RefSeq" id="WP_272093595.1">
    <property type="nucleotide sequence ID" value="NZ_JAQNDK010000001.1"/>
</dbReference>
<dbReference type="PROSITE" id="PS50975">
    <property type="entry name" value="ATP_GRASP"/>
    <property type="match status" value="1"/>
</dbReference>
<dbReference type="Gene3D" id="3.30.470.20">
    <property type="entry name" value="ATP-grasp fold, B domain"/>
    <property type="match status" value="1"/>
</dbReference>
<evidence type="ECO:0000259" key="2">
    <source>
        <dbReference type="PROSITE" id="PS50975"/>
    </source>
</evidence>
<proteinExistence type="predicted"/>
<dbReference type="SUPFAM" id="SSF56059">
    <property type="entry name" value="Glutathione synthetase ATP-binding domain-like"/>
    <property type="match status" value="1"/>
</dbReference>
<dbReference type="EMBL" id="JAQNDK010000001">
    <property type="protein sequence ID" value="MDC0676821.1"/>
    <property type="molecule type" value="Genomic_DNA"/>
</dbReference>
<comment type="caution">
    <text evidence="3">The sequence shown here is derived from an EMBL/GenBank/DDBJ whole genome shotgun (WGS) entry which is preliminary data.</text>
</comment>
<evidence type="ECO:0000313" key="3">
    <source>
        <dbReference type="EMBL" id="MDC0676821.1"/>
    </source>
</evidence>
<dbReference type="Proteomes" id="UP001217485">
    <property type="component" value="Unassembled WGS sequence"/>
</dbReference>
<keyword evidence="1" id="KW-0067">ATP-binding</keyword>
<evidence type="ECO:0000256" key="1">
    <source>
        <dbReference type="PROSITE-ProRule" id="PRU00409"/>
    </source>
</evidence>
<organism evidence="3 4">
    <name type="scientific">Sorangium atrum</name>
    <dbReference type="NCBI Taxonomy" id="2995308"/>
    <lineage>
        <taxon>Bacteria</taxon>
        <taxon>Pseudomonadati</taxon>
        <taxon>Myxococcota</taxon>
        <taxon>Polyangia</taxon>
        <taxon>Polyangiales</taxon>
        <taxon>Polyangiaceae</taxon>
        <taxon>Sorangium</taxon>
    </lineage>
</organism>
<evidence type="ECO:0000313" key="4">
    <source>
        <dbReference type="Proteomes" id="UP001217485"/>
    </source>
</evidence>
<protein>
    <recommendedName>
        <fullName evidence="2">ATP-grasp domain-containing protein</fullName>
    </recommendedName>
</protein>
<accession>A0ABT5BV47</accession>
<dbReference type="InterPro" id="IPR011761">
    <property type="entry name" value="ATP-grasp"/>
</dbReference>
<gene>
    <name evidence="3" type="ORF">POL72_03645</name>
</gene>
<feature type="domain" description="ATP-grasp" evidence="2">
    <location>
        <begin position="140"/>
        <end position="331"/>
    </location>
</feature>
<sequence length="417" mass="45886">MSNVVSMDGQDIDVARFSPERPPALVLGDITLVRPHAMAGIPVIVVTKDPTDAVLCSRHVSAACLVPGFDEASRAASAATLLRLGARLHAALGRRIPLAYGTDPQLDLVYRHRRALAQHFLFLLNEEDVCWSLLDKEGFYGLCEARGVLAPRTLRPGGDPASLREPLLVKPRRKSAWAEIQRDLLGGAGKARLFNTRAELLAHPHFERLEQDLIVQEHIPGGVVDLVSFHGFADDEGELLAWFCGRKLRTYPAFAGESAVVEITGDEAVAAAGRDVAAKLGLKGPFKIDLVRDARSGALYTLEVNARYTLWNHVGAAAGVNLPRVAYDYLVEGRRPPAPPRAAPSYRWLDLYRVYRAFREQRSSASLAGWLGTVAGARTVYDAFAWDDPKPFARWASSFITRKVARHALRDHRGHSR</sequence>